<dbReference type="RefSeq" id="WP_138087130.1">
    <property type="nucleotide sequence ID" value="NZ_VAUV01000010.1"/>
</dbReference>
<evidence type="ECO:0000313" key="3">
    <source>
        <dbReference type="Proteomes" id="UP000306196"/>
    </source>
</evidence>
<dbReference type="AlphaFoldDB" id="A0A5R8KCQ9"/>
<keyword evidence="3" id="KW-1185">Reference proteome</keyword>
<dbReference type="SUPFAM" id="SSF89447">
    <property type="entry name" value="AbrB/MazE/MraZ-like"/>
    <property type="match status" value="1"/>
</dbReference>
<dbReference type="NCBIfam" id="TIGR01439">
    <property type="entry name" value="lp_hng_hel_AbrB"/>
    <property type="match status" value="1"/>
</dbReference>
<reference evidence="2 3" key="1">
    <citation type="submission" date="2019-05" db="EMBL/GenBank/DDBJ databases">
        <title>Verrucobacter flavum gen. nov., sp. nov. a new member of the family Verrucomicrobiaceae.</title>
        <authorList>
            <person name="Szuroczki S."/>
            <person name="Abbaszade G."/>
            <person name="Szabo A."/>
            <person name="Felfoldi T."/>
            <person name="Schumann P."/>
            <person name="Boka K."/>
            <person name="Keki Z."/>
            <person name="Toumi M."/>
            <person name="Toth E."/>
        </authorList>
    </citation>
    <scope>NUCLEOTIDE SEQUENCE [LARGE SCALE GENOMIC DNA]</scope>
    <source>
        <strain evidence="2 3">MG-N-17</strain>
    </source>
</reference>
<dbReference type="InterPro" id="IPR007159">
    <property type="entry name" value="SpoVT-AbrB_dom"/>
</dbReference>
<evidence type="ECO:0000259" key="1">
    <source>
        <dbReference type="SMART" id="SM00966"/>
    </source>
</evidence>
<feature type="domain" description="SpoVT-AbrB" evidence="1">
    <location>
        <begin position="1"/>
        <end position="46"/>
    </location>
</feature>
<accession>A0A5R8KCQ9</accession>
<gene>
    <name evidence="2" type="ORF">FEM03_15200</name>
</gene>
<dbReference type="SMART" id="SM00966">
    <property type="entry name" value="SpoVT_AbrB"/>
    <property type="match status" value="1"/>
</dbReference>
<dbReference type="GO" id="GO:0003677">
    <property type="term" value="F:DNA binding"/>
    <property type="evidence" value="ECO:0007669"/>
    <property type="project" value="UniProtKB-KW"/>
</dbReference>
<dbReference type="Proteomes" id="UP000306196">
    <property type="component" value="Unassembled WGS sequence"/>
</dbReference>
<comment type="caution">
    <text evidence="2">The sequence shown here is derived from an EMBL/GenBank/DDBJ whole genome shotgun (WGS) entry which is preliminary data.</text>
</comment>
<name>A0A5R8KCQ9_9BACT</name>
<sequence length="79" mass="8841">MKVTVKGQITIPLAIREHYGFYPGAEVKIVTRNGQAVIEKCDYNDQSDQINAWLDRFAGSATNKSMTTDEIMAMTRGED</sequence>
<protein>
    <submittedName>
        <fullName evidence="2">AbrB/MazE/SpoVT family DNA-binding domain-containing protein</fullName>
    </submittedName>
</protein>
<dbReference type="InterPro" id="IPR037914">
    <property type="entry name" value="SpoVT-AbrB_sf"/>
</dbReference>
<dbReference type="Gene3D" id="2.10.260.10">
    <property type="match status" value="1"/>
</dbReference>
<keyword evidence="2" id="KW-0238">DNA-binding</keyword>
<evidence type="ECO:0000313" key="2">
    <source>
        <dbReference type="EMBL" id="TLD70073.1"/>
    </source>
</evidence>
<dbReference type="EMBL" id="VAUV01000010">
    <property type="protein sequence ID" value="TLD70073.1"/>
    <property type="molecule type" value="Genomic_DNA"/>
</dbReference>
<dbReference type="OrthoDB" id="9811597at2"/>
<dbReference type="Pfam" id="PF04014">
    <property type="entry name" value="MazE_antitoxin"/>
    <property type="match status" value="1"/>
</dbReference>
<proteinExistence type="predicted"/>
<organism evidence="2 3">
    <name type="scientific">Phragmitibacter flavus</name>
    <dbReference type="NCBI Taxonomy" id="2576071"/>
    <lineage>
        <taxon>Bacteria</taxon>
        <taxon>Pseudomonadati</taxon>
        <taxon>Verrucomicrobiota</taxon>
        <taxon>Verrucomicrobiia</taxon>
        <taxon>Verrucomicrobiales</taxon>
        <taxon>Verrucomicrobiaceae</taxon>
        <taxon>Phragmitibacter</taxon>
    </lineage>
</organism>